<proteinExistence type="predicted"/>
<dbReference type="EMBL" id="VOEI01000001">
    <property type="protein sequence ID" value="TWR27734.1"/>
    <property type="molecule type" value="Genomic_DNA"/>
</dbReference>
<accession>A0A563U8S9</accession>
<protein>
    <recommendedName>
        <fullName evidence="4">Outer membrane protein beta-barrel domain-containing protein</fullName>
    </recommendedName>
</protein>
<reference evidence="2 3" key="1">
    <citation type="submission" date="2019-07" db="EMBL/GenBank/DDBJ databases">
        <authorList>
            <person name="Kim J."/>
        </authorList>
    </citation>
    <scope>NUCLEOTIDE SEQUENCE [LARGE SCALE GENOMIC DNA]</scope>
    <source>
        <strain evidence="2 3">MJ1a</strain>
    </source>
</reference>
<sequence>MKRILSSLVLSFFYLTTLAQQTEFSFGAYRTLMHFSGSGSAGTTSVSSTPFNRLANPYGTKNGSSFGFFIQVQVINKHNFIAGLQAGTDQLRSKIQVTRYTTSASWDTYYANGIVNQDNQYINANPYVGYRFTFGKMSLDALVGAEAGFQLVSNIEGFVKNENGQQYKVEYRFDNLKTDIRAKAGFAVHYDRISLNASYAHGFTDHGDGTSVAGPRGAYTNVFRFGVGFKVF</sequence>
<keyword evidence="1" id="KW-0732">Signal</keyword>
<feature type="signal peptide" evidence="1">
    <location>
        <begin position="1"/>
        <end position="19"/>
    </location>
</feature>
<evidence type="ECO:0000313" key="3">
    <source>
        <dbReference type="Proteomes" id="UP000318010"/>
    </source>
</evidence>
<dbReference type="AlphaFoldDB" id="A0A563U8S9"/>
<comment type="caution">
    <text evidence="2">The sequence shown here is derived from an EMBL/GenBank/DDBJ whole genome shotgun (WGS) entry which is preliminary data.</text>
</comment>
<dbReference type="Proteomes" id="UP000318010">
    <property type="component" value="Unassembled WGS sequence"/>
</dbReference>
<gene>
    <name evidence="2" type="ORF">FPZ42_00540</name>
</gene>
<organism evidence="2 3">
    <name type="scientific">Mucilaginibacter achroorhodeus</name>
    <dbReference type="NCBI Taxonomy" id="2599294"/>
    <lineage>
        <taxon>Bacteria</taxon>
        <taxon>Pseudomonadati</taxon>
        <taxon>Bacteroidota</taxon>
        <taxon>Sphingobacteriia</taxon>
        <taxon>Sphingobacteriales</taxon>
        <taxon>Sphingobacteriaceae</taxon>
        <taxon>Mucilaginibacter</taxon>
    </lineage>
</organism>
<dbReference type="RefSeq" id="WP_146268551.1">
    <property type="nucleotide sequence ID" value="NZ_VOEI01000001.1"/>
</dbReference>
<name>A0A563U8S9_9SPHI</name>
<dbReference type="OrthoDB" id="1340981at2"/>
<evidence type="ECO:0000313" key="2">
    <source>
        <dbReference type="EMBL" id="TWR27734.1"/>
    </source>
</evidence>
<feature type="chain" id="PRO_5022107918" description="Outer membrane protein beta-barrel domain-containing protein" evidence="1">
    <location>
        <begin position="20"/>
        <end position="232"/>
    </location>
</feature>
<keyword evidence="3" id="KW-1185">Reference proteome</keyword>
<evidence type="ECO:0008006" key="4">
    <source>
        <dbReference type="Google" id="ProtNLM"/>
    </source>
</evidence>
<evidence type="ECO:0000256" key="1">
    <source>
        <dbReference type="SAM" id="SignalP"/>
    </source>
</evidence>